<dbReference type="AlphaFoldDB" id="A0A919RA02"/>
<dbReference type="SMART" id="SM00823">
    <property type="entry name" value="PKS_PP"/>
    <property type="match status" value="1"/>
</dbReference>
<keyword evidence="6" id="KW-1185">Reference proteome</keyword>
<keyword evidence="2" id="KW-0596">Phosphopantetheine</keyword>
<evidence type="ECO:0000256" key="1">
    <source>
        <dbReference type="ARBA" id="ARBA00001957"/>
    </source>
</evidence>
<reference evidence="5" key="1">
    <citation type="submission" date="2021-01" db="EMBL/GenBank/DDBJ databases">
        <title>Whole genome shotgun sequence of Sinosporangium siamense NBRC 109515.</title>
        <authorList>
            <person name="Komaki H."/>
            <person name="Tamura T."/>
        </authorList>
    </citation>
    <scope>NUCLEOTIDE SEQUENCE</scope>
    <source>
        <strain evidence="5">NBRC 109515</strain>
    </source>
</reference>
<dbReference type="Pfam" id="PF00668">
    <property type="entry name" value="Condensation"/>
    <property type="match status" value="1"/>
</dbReference>
<protein>
    <recommendedName>
        <fullName evidence="4">Carrier domain-containing protein</fullName>
    </recommendedName>
</protein>
<dbReference type="GO" id="GO:0008610">
    <property type="term" value="P:lipid biosynthetic process"/>
    <property type="evidence" value="ECO:0007669"/>
    <property type="project" value="UniProtKB-ARBA"/>
</dbReference>
<name>A0A919RA02_9ACTN</name>
<dbReference type="Gene3D" id="3.30.559.30">
    <property type="entry name" value="Nonribosomal peptide synthetase, condensation domain"/>
    <property type="match status" value="1"/>
</dbReference>
<gene>
    <name evidence="5" type="ORF">Ssi02_01190</name>
</gene>
<dbReference type="SUPFAM" id="SSF47336">
    <property type="entry name" value="ACP-like"/>
    <property type="match status" value="1"/>
</dbReference>
<comment type="cofactor">
    <cofactor evidence="1">
        <name>pantetheine 4'-phosphate</name>
        <dbReference type="ChEBI" id="CHEBI:47942"/>
    </cofactor>
</comment>
<keyword evidence="3" id="KW-0597">Phosphoprotein</keyword>
<dbReference type="InterPro" id="IPR001242">
    <property type="entry name" value="Condensation_dom"/>
</dbReference>
<comment type="caution">
    <text evidence="5">The sequence shown here is derived from an EMBL/GenBank/DDBJ whole genome shotgun (WGS) entry which is preliminary data.</text>
</comment>
<dbReference type="GO" id="GO:0043041">
    <property type="term" value="P:amino acid activation for nonribosomal peptide biosynthetic process"/>
    <property type="evidence" value="ECO:0007669"/>
    <property type="project" value="TreeGrafter"/>
</dbReference>
<dbReference type="GO" id="GO:0031177">
    <property type="term" value="F:phosphopantetheine binding"/>
    <property type="evidence" value="ECO:0007669"/>
    <property type="project" value="InterPro"/>
</dbReference>
<dbReference type="GO" id="GO:0044550">
    <property type="term" value="P:secondary metabolite biosynthetic process"/>
    <property type="evidence" value="ECO:0007669"/>
    <property type="project" value="TreeGrafter"/>
</dbReference>
<dbReference type="Gene3D" id="3.30.559.10">
    <property type="entry name" value="Chloramphenicol acetyltransferase-like domain"/>
    <property type="match status" value="1"/>
</dbReference>
<dbReference type="InterPro" id="IPR009081">
    <property type="entry name" value="PP-bd_ACP"/>
</dbReference>
<proteinExistence type="predicted"/>
<dbReference type="InterPro" id="IPR023213">
    <property type="entry name" value="CAT-like_dom_sf"/>
</dbReference>
<dbReference type="InterPro" id="IPR020806">
    <property type="entry name" value="PKS_PP-bd"/>
</dbReference>
<dbReference type="SUPFAM" id="SSF52777">
    <property type="entry name" value="CoA-dependent acyltransferases"/>
    <property type="match status" value="2"/>
</dbReference>
<evidence type="ECO:0000256" key="2">
    <source>
        <dbReference type="ARBA" id="ARBA00022450"/>
    </source>
</evidence>
<dbReference type="Pfam" id="PF00550">
    <property type="entry name" value="PP-binding"/>
    <property type="match status" value="1"/>
</dbReference>
<evidence type="ECO:0000313" key="5">
    <source>
        <dbReference type="EMBL" id="GII89888.1"/>
    </source>
</evidence>
<accession>A0A919RA02</accession>
<dbReference type="PANTHER" id="PTHR45527:SF1">
    <property type="entry name" value="FATTY ACID SYNTHASE"/>
    <property type="match status" value="1"/>
</dbReference>
<dbReference type="GO" id="GO:0005737">
    <property type="term" value="C:cytoplasm"/>
    <property type="evidence" value="ECO:0007669"/>
    <property type="project" value="TreeGrafter"/>
</dbReference>
<feature type="domain" description="Carrier" evidence="4">
    <location>
        <begin position="434"/>
        <end position="509"/>
    </location>
</feature>
<dbReference type="PANTHER" id="PTHR45527">
    <property type="entry name" value="NONRIBOSOMAL PEPTIDE SYNTHETASE"/>
    <property type="match status" value="1"/>
</dbReference>
<dbReference type="PROSITE" id="PS50075">
    <property type="entry name" value="CARRIER"/>
    <property type="match status" value="1"/>
</dbReference>
<dbReference type="InterPro" id="IPR006162">
    <property type="entry name" value="Ppantetheine_attach_site"/>
</dbReference>
<dbReference type="Gene3D" id="1.10.1200.10">
    <property type="entry name" value="ACP-like"/>
    <property type="match status" value="1"/>
</dbReference>
<dbReference type="InterPro" id="IPR036736">
    <property type="entry name" value="ACP-like_sf"/>
</dbReference>
<evidence type="ECO:0000259" key="4">
    <source>
        <dbReference type="PROSITE" id="PS50075"/>
    </source>
</evidence>
<dbReference type="Proteomes" id="UP000606172">
    <property type="component" value="Unassembled WGS sequence"/>
</dbReference>
<evidence type="ECO:0000313" key="6">
    <source>
        <dbReference type="Proteomes" id="UP000606172"/>
    </source>
</evidence>
<evidence type="ECO:0000256" key="3">
    <source>
        <dbReference type="ARBA" id="ARBA00022553"/>
    </source>
</evidence>
<sequence length="511" mass="55053">MTQTLGARAEVSFAQYLMWIMESTGGAGSVYHMPLLVTFDGELDERALLDACAVVVRRHSVLSTAVEERDGVLVEVAAANLPTAVAAAPADLDAFVREEVLRPFDLFRGPLIRFTLVKLSPKRHVLVVVAHHLVFDGESKDVFLRDLAAFYNGTPLPRLPSTYADHAAAERVRVAGLLSEAKAFWEPRWSEPGAVHLPGYTGSSRAVAPGESLPFAIDAARLDGAGRIGVTRFELFLAALHAVLYRYGNDRVVTAVDVSTRTPETRDQLGLFVNEFPVASAPGGITSFRDLALRLRAELRATYLFREVPVARAVPRFRPRAAVAPVSVSYRRRKALPEFSGLDVSVDYTVFNHSVRSTLHLLVVEGPDGLNAHVQYRAGTLTPEAAAQIAAGLRSVLETAADEPDAALTALPVEGAGVPAAVQPVAPAAGAVTAEGTALADDIRAIWQEVLGMKGIEDDDDLFDLGGHSLTMTQIIARMRKRLRIEVSLDAFFDNPTISGVVAEIERAGRG</sequence>
<dbReference type="EMBL" id="BOOW01000002">
    <property type="protein sequence ID" value="GII89888.1"/>
    <property type="molecule type" value="Genomic_DNA"/>
</dbReference>
<dbReference type="GO" id="GO:0003824">
    <property type="term" value="F:catalytic activity"/>
    <property type="evidence" value="ECO:0007669"/>
    <property type="project" value="InterPro"/>
</dbReference>
<dbReference type="PROSITE" id="PS00012">
    <property type="entry name" value="PHOSPHOPANTETHEINE"/>
    <property type="match status" value="1"/>
</dbReference>
<organism evidence="5 6">
    <name type="scientific">Sinosporangium siamense</name>
    <dbReference type="NCBI Taxonomy" id="1367973"/>
    <lineage>
        <taxon>Bacteria</taxon>
        <taxon>Bacillati</taxon>
        <taxon>Actinomycetota</taxon>
        <taxon>Actinomycetes</taxon>
        <taxon>Streptosporangiales</taxon>
        <taxon>Streptosporangiaceae</taxon>
        <taxon>Sinosporangium</taxon>
    </lineage>
</organism>